<reference evidence="3 4" key="1">
    <citation type="submission" date="2022-11" db="EMBL/GenBank/DDBJ databases">
        <title>Minimal conservation of predation-associated metabolite biosynthetic gene clusters underscores biosynthetic potential of Myxococcota including descriptions for ten novel species: Archangium lansinium sp. nov., Myxococcus landrumus sp. nov., Nannocystis bai.</title>
        <authorList>
            <person name="Ahearne A."/>
            <person name="Stevens C."/>
            <person name="Dowd S."/>
        </authorList>
    </citation>
    <scope>NUCLEOTIDE SEQUENCE [LARGE SCALE GENOMIC DNA]</scope>
    <source>
        <strain evidence="3 4">RJM3</strain>
    </source>
</reference>
<sequence>MKSNRLWGPKLAAFSFLALTGLVACGGDEGGSGGSGASGGSGGQAGAGGEGGAGGGGGMGGEGGGGGGGMGGEGGAGGMGGAGGAGGGGMSGFAAIVMPSSRVVLEADNGGALSAGCGVQKDGMAYGGSFTSTVTVSPQAGVVESAGKYTFAEAGIFTVGCEVVVEGQTVTAETQVSVLNEAIAPLLAKAGAGLAGVQNGVHAVMAANGGSDQALKDAVLALDASLVDLDPLHYTELADVLRKIPGDYPTTAELTAVGVTKNADDDALAADMDGLGAALAELRTTIASIAPNAPKAGDEALLATKSAAVDSAVQKLAALEPTAHGVIANRAKFAALVRDQIAPAGRSVGQLVSATAKAEAAPVFMAKAPGVGEKPGGGASHFGFLSLTLGMFNQNMLQMQLINKMYGKYIEAIDKSLNNLILIQAIDYLLPPNPEGPVIEMMYASSSTSFSKVGYDTWVHGHGFNSDPNFNIFIIIGEGWQTIVESVFTACGVGDANTLPEMVDTVEQCIKDVKEAAQNSLPTNSMEVVEPGLLAEQDIHMGPFPEACSSAIPLAIGVIPVNLATGRGPVYKSNCIK</sequence>
<keyword evidence="2" id="KW-0732">Signal</keyword>
<accession>A0ABT5EP97</accession>
<feature type="region of interest" description="Disordered" evidence="1">
    <location>
        <begin position="30"/>
        <end position="66"/>
    </location>
</feature>
<protein>
    <recommendedName>
        <fullName evidence="5">PE-PGRS family protein</fullName>
    </recommendedName>
</protein>
<dbReference type="RefSeq" id="WP_271918506.1">
    <property type="nucleotide sequence ID" value="NZ_JAQNDO010000001.1"/>
</dbReference>
<comment type="caution">
    <text evidence="3">The sequence shown here is derived from an EMBL/GenBank/DDBJ whole genome shotgun (WGS) entry which is preliminary data.</text>
</comment>
<keyword evidence="4" id="KW-1185">Reference proteome</keyword>
<gene>
    <name evidence="3" type="ORF">POL67_17470</name>
</gene>
<name>A0ABT5EP97_9BACT</name>
<evidence type="ECO:0000313" key="3">
    <source>
        <dbReference type="EMBL" id="MDC0743144.1"/>
    </source>
</evidence>
<evidence type="ECO:0008006" key="5">
    <source>
        <dbReference type="Google" id="ProtNLM"/>
    </source>
</evidence>
<feature type="chain" id="PRO_5047216284" description="PE-PGRS family protein" evidence="2">
    <location>
        <begin position="27"/>
        <end position="577"/>
    </location>
</feature>
<evidence type="ECO:0000313" key="4">
    <source>
        <dbReference type="Proteomes" id="UP001221411"/>
    </source>
</evidence>
<dbReference type="EMBL" id="JAQNDO010000001">
    <property type="protein sequence ID" value="MDC0743144.1"/>
    <property type="molecule type" value="Genomic_DNA"/>
</dbReference>
<dbReference type="Proteomes" id="UP001221411">
    <property type="component" value="Unassembled WGS sequence"/>
</dbReference>
<feature type="signal peptide" evidence="2">
    <location>
        <begin position="1"/>
        <end position="26"/>
    </location>
</feature>
<proteinExistence type="predicted"/>
<evidence type="ECO:0000256" key="1">
    <source>
        <dbReference type="SAM" id="MobiDB-lite"/>
    </source>
</evidence>
<evidence type="ECO:0000256" key="2">
    <source>
        <dbReference type="SAM" id="SignalP"/>
    </source>
</evidence>
<organism evidence="3 4">
    <name type="scientific">Polyangium mundeleinium</name>
    <dbReference type="NCBI Taxonomy" id="2995306"/>
    <lineage>
        <taxon>Bacteria</taxon>
        <taxon>Pseudomonadati</taxon>
        <taxon>Myxococcota</taxon>
        <taxon>Polyangia</taxon>
        <taxon>Polyangiales</taxon>
        <taxon>Polyangiaceae</taxon>
        <taxon>Polyangium</taxon>
    </lineage>
</organism>
<dbReference type="PROSITE" id="PS51257">
    <property type="entry name" value="PROKAR_LIPOPROTEIN"/>
    <property type="match status" value="1"/>
</dbReference>